<dbReference type="EC" id="2.7.7.49" evidence="1"/>
<evidence type="ECO:0000256" key="8">
    <source>
        <dbReference type="ARBA" id="ARBA00034120"/>
    </source>
</evidence>
<evidence type="ECO:0000259" key="11">
    <source>
        <dbReference type="PROSITE" id="PS50878"/>
    </source>
</evidence>
<dbReference type="InterPro" id="IPR000477">
    <property type="entry name" value="RT_dom"/>
</dbReference>
<dbReference type="RefSeq" id="WP_283346187.1">
    <property type="nucleotide sequence ID" value="NZ_JASHIF010000023.1"/>
</dbReference>
<reference evidence="12 13" key="1">
    <citation type="submission" date="2023-05" db="EMBL/GenBank/DDBJ databases">
        <title>Novel species of genus Flectobacillus isolated from stream in China.</title>
        <authorList>
            <person name="Lu H."/>
        </authorList>
    </citation>
    <scope>NUCLEOTIDE SEQUENCE [LARGE SCALE GENOMIC DNA]</scope>
    <source>
        <strain evidence="12 13">KCTC 42575</strain>
    </source>
</reference>
<keyword evidence="7" id="KW-0051">Antiviral defense</keyword>
<dbReference type="GO" id="GO:0003964">
    <property type="term" value="F:RNA-directed DNA polymerase activity"/>
    <property type="evidence" value="ECO:0007669"/>
    <property type="project" value="UniProtKB-KW"/>
</dbReference>
<dbReference type="PANTHER" id="PTHR34047:SF7">
    <property type="entry name" value="RNA-DIRECTED DNA POLYMERASE"/>
    <property type="match status" value="1"/>
</dbReference>
<keyword evidence="13" id="KW-1185">Reference proteome</keyword>
<evidence type="ECO:0000256" key="5">
    <source>
        <dbReference type="ARBA" id="ARBA00022842"/>
    </source>
</evidence>
<organism evidence="12 13">
    <name type="scientific">Flectobacillus roseus</name>
    <dbReference type="NCBI Taxonomy" id="502259"/>
    <lineage>
        <taxon>Bacteria</taxon>
        <taxon>Pseudomonadati</taxon>
        <taxon>Bacteroidota</taxon>
        <taxon>Cytophagia</taxon>
        <taxon>Cytophagales</taxon>
        <taxon>Flectobacillaceae</taxon>
        <taxon>Flectobacillus</taxon>
    </lineage>
</organism>
<evidence type="ECO:0000256" key="2">
    <source>
        <dbReference type="ARBA" id="ARBA00022679"/>
    </source>
</evidence>
<evidence type="ECO:0000313" key="12">
    <source>
        <dbReference type="EMBL" id="MDI9861836.1"/>
    </source>
</evidence>
<comment type="caution">
    <text evidence="12">The sequence shown here is derived from an EMBL/GenBank/DDBJ whole genome shotgun (WGS) entry which is preliminary data.</text>
</comment>
<keyword evidence="4" id="KW-0479">Metal-binding</keyword>
<keyword evidence="5" id="KW-0460">Magnesium</keyword>
<keyword evidence="6 12" id="KW-0695">RNA-directed DNA polymerase</keyword>
<dbReference type="PRINTS" id="PR00866">
    <property type="entry name" value="RNADNAPOLMS"/>
</dbReference>
<evidence type="ECO:0000256" key="1">
    <source>
        <dbReference type="ARBA" id="ARBA00012493"/>
    </source>
</evidence>
<evidence type="ECO:0000256" key="3">
    <source>
        <dbReference type="ARBA" id="ARBA00022695"/>
    </source>
</evidence>
<name>A0ABT6YFB1_9BACT</name>
<dbReference type="InterPro" id="IPR000123">
    <property type="entry name" value="Reverse_transcriptase_msDNA"/>
</dbReference>
<dbReference type="InterPro" id="IPR043502">
    <property type="entry name" value="DNA/RNA_pol_sf"/>
</dbReference>
<evidence type="ECO:0000256" key="6">
    <source>
        <dbReference type="ARBA" id="ARBA00022918"/>
    </source>
</evidence>
<dbReference type="Proteomes" id="UP001236507">
    <property type="component" value="Unassembled WGS sequence"/>
</dbReference>
<evidence type="ECO:0000256" key="10">
    <source>
        <dbReference type="SAM" id="MobiDB-lite"/>
    </source>
</evidence>
<evidence type="ECO:0000256" key="7">
    <source>
        <dbReference type="ARBA" id="ARBA00023118"/>
    </source>
</evidence>
<protein>
    <recommendedName>
        <fullName evidence="1">RNA-directed DNA polymerase</fullName>
        <ecNumber evidence="1">2.7.7.49</ecNumber>
    </recommendedName>
</protein>
<keyword evidence="3" id="KW-0548">Nucleotidyltransferase</keyword>
<dbReference type="Pfam" id="PF00078">
    <property type="entry name" value="RVT_1"/>
    <property type="match status" value="1"/>
</dbReference>
<dbReference type="CDD" id="cd03487">
    <property type="entry name" value="RT_Bac_retron_II"/>
    <property type="match status" value="1"/>
</dbReference>
<comment type="similarity">
    <text evidence="8">Belongs to the bacterial reverse transcriptase family.</text>
</comment>
<feature type="region of interest" description="Disordered" evidence="10">
    <location>
        <begin position="77"/>
        <end position="97"/>
    </location>
</feature>
<dbReference type="EMBL" id="JASHIF010000023">
    <property type="protein sequence ID" value="MDI9861836.1"/>
    <property type="molecule type" value="Genomic_DNA"/>
</dbReference>
<dbReference type="PROSITE" id="PS50878">
    <property type="entry name" value="RT_POL"/>
    <property type="match status" value="1"/>
</dbReference>
<proteinExistence type="inferred from homology"/>
<dbReference type="SUPFAM" id="SSF56672">
    <property type="entry name" value="DNA/RNA polymerases"/>
    <property type="match status" value="1"/>
</dbReference>
<dbReference type="InterPro" id="IPR051083">
    <property type="entry name" value="GrpII_Intron_Splice-Mob/Def"/>
</dbReference>
<sequence length="459" mass="53101">MANQPSREDIRKRVAESTKDAVILEEMKRFGFWKEELSPELEDILQKQKETETELNTLVRKQTRYRNPETLRKEMLKERMKASKQKRQEAKERKEQKRLARAETWKKRKETEVLYLGEEVSSHLSETEPNLEFLAKWNLPNIENPLALANALSLKLSQLRFLTYNRKVSLVNHYKRFYIPKKMGGKRLISAPMPLIKSTQLWILNNILYQIPHTDQSHGFIPQRSIVSNAAQHVGKELVLNLDLKDFFPSISFSRVKGLFQSFGYSGQISTLLALLCTEAEVEQVAIDGKKYFVSIGERTLPQGSPCSPAISNLIAYKLDRRLQGIANKWGFVYTRYADDLSFSCGSDNLDNFHQLLWSVQEVVKSEGFTVHPEKIHIMRKGSRQEITGLIVNRQIGIERKELHRFRALLQQIEKNGPAGKTWNGNPNLENSMRGYASFVMMVKPELGIRFMKKIDSIF</sequence>
<evidence type="ECO:0000313" key="13">
    <source>
        <dbReference type="Proteomes" id="UP001236507"/>
    </source>
</evidence>
<evidence type="ECO:0000256" key="4">
    <source>
        <dbReference type="ARBA" id="ARBA00022723"/>
    </source>
</evidence>
<gene>
    <name evidence="12" type="ORF">QM524_21625</name>
</gene>
<keyword evidence="2" id="KW-0808">Transferase</keyword>
<evidence type="ECO:0000256" key="9">
    <source>
        <dbReference type="ARBA" id="ARBA00048173"/>
    </source>
</evidence>
<dbReference type="PANTHER" id="PTHR34047">
    <property type="entry name" value="NUCLEAR INTRON MATURASE 1, MITOCHONDRIAL-RELATED"/>
    <property type="match status" value="1"/>
</dbReference>
<feature type="domain" description="Reverse transcriptase" evidence="11">
    <location>
        <begin position="160"/>
        <end position="392"/>
    </location>
</feature>
<accession>A0ABT6YFB1</accession>
<comment type="catalytic activity">
    <reaction evidence="9">
        <text>DNA(n) + a 2'-deoxyribonucleoside 5'-triphosphate = DNA(n+1) + diphosphate</text>
        <dbReference type="Rhea" id="RHEA:22508"/>
        <dbReference type="Rhea" id="RHEA-COMP:17339"/>
        <dbReference type="Rhea" id="RHEA-COMP:17340"/>
        <dbReference type="ChEBI" id="CHEBI:33019"/>
        <dbReference type="ChEBI" id="CHEBI:61560"/>
        <dbReference type="ChEBI" id="CHEBI:173112"/>
        <dbReference type="EC" id="2.7.7.49"/>
    </reaction>
</comment>